<dbReference type="InterPro" id="IPR046347">
    <property type="entry name" value="bZIP_sf"/>
</dbReference>
<evidence type="ECO:0000259" key="2">
    <source>
        <dbReference type="PROSITE" id="PS00036"/>
    </source>
</evidence>
<feature type="compositionally biased region" description="Basic residues" evidence="1">
    <location>
        <begin position="24"/>
        <end position="42"/>
    </location>
</feature>
<keyword evidence="4" id="KW-1185">Reference proteome</keyword>
<feature type="region of interest" description="Disordered" evidence="1">
    <location>
        <begin position="1"/>
        <end position="108"/>
    </location>
</feature>
<dbReference type="GeneID" id="34554245"/>
<dbReference type="CDD" id="cd14688">
    <property type="entry name" value="bZIP_YAP"/>
    <property type="match status" value="1"/>
</dbReference>
<dbReference type="AlphaFoldDB" id="A0A1G4BQS3"/>
<reference evidence="3 4" key="1">
    <citation type="submission" date="2016-09" db="EMBL/GenBank/DDBJ databases">
        <authorList>
            <person name="Capua I."/>
            <person name="De Benedictis P."/>
            <person name="Joannis T."/>
            <person name="Lombin L.H."/>
            <person name="Cattoli G."/>
        </authorList>
    </citation>
    <scope>NUCLEOTIDE SEQUENCE [LARGE SCALE GENOMIC DNA]</scope>
    <source>
        <strain evidence="3 4">IMI 309357</strain>
    </source>
</reference>
<comment type="caution">
    <text evidence="3">The sequence shown here is derived from an EMBL/GenBank/DDBJ whole genome shotgun (WGS) entry which is preliminary data.</text>
</comment>
<organism evidence="3 4">
    <name type="scientific">Colletotrichum orchidophilum</name>
    <dbReference type="NCBI Taxonomy" id="1209926"/>
    <lineage>
        <taxon>Eukaryota</taxon>
        <taxon>Fungi</taxon>
        <taxon>Dikarya</taxon>
        <taxon>Ascomycota</taxon>
        <taxon>Pezizomycotina</taxon>
        <taxon>Sordariomycetes</taxon>
        <taxon>Hypocreomycetidae</taxon>
        <taxon>Glomerellales</taxon>
        <taxon>Glomerellaceae</taxon>
        <taxon>Colletotrichum</taxon>
    </lineage>
</organism>
<dbReference type="SUPFAM" id="SSF57959">
    <property type="entry name" value="Leucine zipper domain"/>
    <property type="match status" value="1"/>
</dbReference>
<sequence>MDREKTTSASGNDDWTTVSDPREKKRIQNRIAQRAHREKLKQRLQVLESLVKEKKESPANEHEAGDKRSPSMPTTPGQQSAPSSTAPPLSSASTSRESASLLDGPPTQFPEVAETMWRFLARTSQNPSIAASPGGLFNDTRVNDTHKGLAPGCFDRTDPLVARFDAPPDQMLGMMAPAEIPSWNNDIALSYLSSPPETEAFQRPAYAEEPVDFRGEHFVGNGTPRTPHEMFGSVTSSASLCERLNCLRNCAKLLGFSSLDAVLSLYYTADLSESPTLSKEQRVSRERRLPTLLSEIRDHSSLWSRWEQSGFIEEILRGAEYCYVEEVKQGRIDLDAQIMGTLNCPLMIESVPEITWSLRDKYPRLWALITNISVHTAPEGEQQHPHGAFASVMTICHPMKPLPPAVFAFNQRKGTP</sequence>
<dbReference type="PROSITE" id="PS00036">
    <property type="entry name" value="BZIP_BASIC"/>
    <property type="match status" value="1"/>
</dbReference>
<dbReference type="GO" id="GO:0003700">
    <property type="term" value="F:DNA-binding transcription factor activity"/>
    <property type="evidence" value="ECO:0007669"/>
    <property type="project" value="InterPro"/>
</dbReference>
<dbReference type="Gene3D" id="1.20.5.170">
    <property type="match status" value="1"/>
</dbReference>
<proteinExistence type="predicted"/>
<dbReference type="PANTHER" id="PTHR39607:SF3">
    <property type="entry name" value="BZIP DOMAIN-CONTAINING PROTEIN"/>
    <property type="match status" value="1"/>
</dbReference>
<dbReference type="STRING" id="1209926.A0A1G4BQS3"/>
<dbReference type="RefSeq" id="XP_022480896.1">
    <property type="nucleotide sequence ID" value="XM_022612735.1"/>
</dbReference>
<accession>A0A1G4BQS3</accession>
<name>A0A1G4BQS3_9PEZI</name>
<feature type="compositionally biased region" description="Low complexity" evidence="1">
    <location>
        <begin position="80"/>
        <end position="102"/>
    </location>
</feature>
<evidence type="ECO:0000313" key="3">
    <source>
        <dbReference type="EMBL" id="OHF03760.1"/>
    </source>
</evidence>
<dbReference type="OrthoDB" id="194358at2759"/>
<feature type="domain" description="BZIP" evidence="2">
    <location>
        <begin position="24"/>
        <end position="39"/>
    </location>
</feature>
<protein>
    <recommendedName>
        <fullName evidence="2">BZIP domain-containing protein</fullName>
    </recommendedName>
</protein>
<evidence type="ECO:0000313" key="4">
    <source>
        <dbReference type="Proteomes" id="UP000176998"/>
    </source>
</evidence>
<feature type="compositionally biased region" description="Basic and acidic residues" evidence="1">
    <location>
        <begin position="50"/>
        <end position="69"/>
    </location>
</feature>
<dbReference type="Proteomes" id="UP000176998">
    <property type="component" value="Unassembled WGS sequence"/>
</dbReference>
<feature type="compositionally biased region" description="Polar residues" evidence="1">
    <location>
        <begin position="7"/>
        <end position="19"/>
    </location>
</feature>
<dbReference type="InterPro" id="IPR052635">
    <property type="entry name" value="Sec_Metab_Biosynth_Reg"/>
</dbReference>
<dbReference type="InterPro" id="IPR004827">
    <property type="entry name" value="bZIP"/>
</dbReference>
<evidence type="ECO:0000256" key="1">
    <source>
        <dbReference type="SAM" id="MobiDB-lite"/>
    </source>
</evidence>
<dbReference type="PANTHER" id="PTHR39607">
    <property type="entry name" value="XANTHOCILLIN BIOSYNTHESIS CLUSTER TRANSCRIPTION FACTOR XANC-RELATED"/>
    <property type="match status" value="1"/>
</dbReference>
<dbReference type="EMBL" id="MJBS01000005">
    <property type="protein sequence ID" value="OHF03760.1"/>
    <property type="molecule type" value="Genomic_DNA"/>
</dbReference>
<gene>
    <name evidence="3" type="ORF">CORC01_01079</name>
</gene>